<evidence type="ECO:0000313" key="1">
    <source>
        <dbReference type="EMBL" id="MDY7232974.1"/>
    </source>
</evidence>
<keyword evidence="2" id="KW-1185">Reference proteome</keyword>
<protein>
    <submittedName>
        <fullName evidence="1">Uncharacterized protein</fullName>
    </submittedName>
</protein>
<gene>
    <name evidence="1" type="ORF">SYV04_41695</name>
</gene>
<name>A0ABU5HIJ2_9BACT</name>
<comment type="caution">
    <text evidence="1">The sequence shown here is derived from an EMBL/GenBank/DDBJ whole genome shotgun (WGS) entry which is preliminary data.</text>
</comment>
<reference evidence="1 2" key="1">
    <citation type="submission" date="2023-12" db="EMBL/GenBank/DDBJ databases">
        <title>the genome sequence of Hyalangium sp. s54d21.</title>
        <authorList>
            <person name="Zhang X."/>
        </authorList>
    </citation>
    <scope>NUCLEOTIDE SEQUENCE [LARGE SCALE GENOMIC DNA]</scope>
    <source>
        <strain evidence="2">s54d21</strain>
    </source>
</reference>
<dbReference type="Proteomes" id="UP001291309">
    <property type="component" value="Unassembled WGS sequence"/>
</dbReference>
<accession>A0ABU5HIJ2</accession>
<dbReference type="EMBL" id="JAXIVS010000025">
    <property type="protein sequence ID" value="MDY7232974.1"/>
    <property type="molecule type" value="Genomic_DNA"/>
</dbReference>
<sequence>MPTKWVDPQQNPQIIRASVQYSADNLIIQAEDGRYNAIALQYNSQGDGGYPSSTTLSLTPLPGTKTVAGIQTTKVGGHTVNPPQDWSFANGVYSYTLPSKFIGSAEHTVHFKVKWSDGTEHDPLIVINPPNT</sequence>
<evidence type="ECO:0000313" key="2">
    <source>
        <dbReference type="Proteomes" id="UP001291309"/>
    </source>
</evidence>
<organism evidence="1 2">
    <name type="scientific">Hyalangium rubrum</name>
    <dbReference type="NCBI Taxonomy" id="3103134"/>
    <lineage>
        <taxon>Bacteria</taxon>
        <taxon>Pseudomonadati</taxon>
        <taxon>Myxococcota</taxon>
        <taxon>Myxococcia</taxon>
        <taxon>Myxococcales</taxon>
        <taxon>Cystobacterineae</taxon>
        <taxon>Archangiaceae</taxon>
        <taxon>Hyalangium</taxon>
    </lineage>
</organism>
<proteinExistence type="predicted"/>
<dbReference type="RefSeq" id="WP_321551687.1">
    <property type="nucleotide sequence ID" value="NZ_JAXIVS010000025.1"/>
</dbReference>